<evidence type="ECO:0000313" key="3">
    <source>
        <dbReference type="Proteomes" id="UP000199545"/>
    </source>
</evidence>
<feature type="transmembrane region" description="Helical" evidence="1">
    <location>
        <begin position="53"/>
        <end position="78"/>
    </location>
</feature>
<dbReference type="EMBL" id="FORR01000001">
    <property type="protein sequence ID" value="SFI58713.1"/>
    <property type="molecule type" value="Genomic_DNA"/>
</dbReference>
<feature type="transmembrane region" description="Helical" evidence="1">
    <location>
        <begin position="12"/>
        <end position="33"/>
    </location>
</feature>
<dbReference type="RefSeq" id="WP_093226965.1">
    <property type="nucleotide sequence ID" value="NZ_FORR01000001.1"/>
</dbReference>
<dbReference type="AlphaFoldDB" id="A0A1I3JEN4"/>
<evidence type="ECO:0000313" key="2">
    <source>
        <dbReference type="EMBL" id="SFI58713.1"/>
    </source>
</evidence>
<keyword evidence="1" id="KW-0812">Transmembrane</keyword>
<evidence type="ECO:0000256" key="1">
    <source>
        <dbReference type="SAM" id="Phobius"/>
    </source>
</evidence>
<dbReference type="OrthoDB" id="2990722at2"/>
<dbReference type="STRING" id="46223.SAMN05421852_10145"/>
<gene>
    <name evidence="2" type="ORF">SAMN05421852_10145</name>
</gene>
<feature type="transmembrane region" description="Helical" evidence="1">
    <location>
        <begin position="145"/>
        <end position="164"/>
    </location>
</feature>
<proteinExistence type="predicted"/>
<dbReference type="Proteomes" id="UP000199545">
    <property type="component" value="Unassembled WGS sequence"/>
</dbReference>
<reference evidence="2 3" key="1">
    <citation type="submission" date="2016-10" db="EMBL/GenBank/DDBJ databases">
        <authorList>
            <person name="de Groot N.N."/>
        </authorList>
    </citation>
    <scope>NUCLEOTIDE SEQUENCE [LARGE SCALE GENOMIC DNA]</scope>
    <source>
        <strain evidence="2 3">DSM 44778</strain>
    </source>
</reference>
<name>A0A1I3JEN4_9BACL</name>
<feature type="transmembrane region" description="Helical" evidence="1">
    <location>
        <begin position="171"/>
        <end position="191"/>
    </location>
</feature>
<sequence length="234" mass="27493">MINVMNKGWIGWLLKSSAFFHFISFLCIFFALTQATSGSIVNRLLYIYANKSWVVLFWSSTTISLLFLMFTFTLLFFLMDSAYRLILQCAWLISLIGTVSALIFHFFQMLIMPTLSELFIFQPTIGLLHHIQDWDFILNKMSGNFIPLCFAIAGLIFSGVMFCDRSFSFHLCWWSLIIWVLVLFGGLSYHWMEYKTFFWALILMIYIPWVWQISQVTQMREKSTKQACELDNSL</sequence>
<keyword evidence="1" id="KW-1133">Transmembrane helix</keyword>
<organism evidence="2 3">
    <name type="scientific">Thermoflavimicrobium dichotomicum</name>
    <dbReference type="NCBI Taxonomy" id="46223"/>
    <lineage>
        <taxon>Bacteria</taxon>
        <taxon>Bacillati</taxon>
        <taxon>Bacillota</taxon>
        <taxon>Bacilli</taxon>
        <taxon>Bacillales</taxon>
        <taxon>Thermoactinomycetaceae</taxon>
        <taxon>Thermoflavimicrobium</taxon>
    </lineage>
</organism>
<protein>
    <submittedName>
        <fullName evidence="2">Uncharacterized protein</fullName>
    </submittedName>
</protein>
<accession>A0A1I3JEN4</accession>
<keyword evidence="1" id="KW-0472">Membrane</keyword>
<keyword evidence="3" id="KW-1185">Reference proteome</keyword>
<feature type="transmembrane region" description="Helical" evidence="1">
    <location>
        <begin position="85"/>
        <end position="107"/>
    </location>
</feature>
<feature type="transmembrane region" description="Helical" evidence="1">
    <location>
        <begin position="197"/>
        <end position="214"/>
    </location>
</feature>